<comment type="caution">
    <text evidence="2">The sequence shown here is derived from an EMBL/GenBank/DDBJ whole genome shotgun (WGS) entry which is preliminary data.</text>
</comment>
<dbReference type="AlphaFoldDB" id="A0A9P4UUJ1"/>
<reference evidence="2" key="1">
    <citation type="journal article" date="2020" name="Stud. Mycol.">
        <title>101 Dothideomycetes genomes: a test case for predicting lifestyles and emergence of pathogens.</title>
        <authorList>
            <person name="Haridas S."/>
            <person name="Albert R."/>
            <person name="Binder M."/>
            <person name="Bloem J."/>
            <person name="Labutti K."/>
            <person name="Salamov A."/>
            <person name="Andreopoulos B."/>
            <person name="Baker S."/>
            <person name="Barry K."/>
            <person name="Bills G."/>
            <person name="Bluhm B."/>
            <person name="Cannon C."/>
            <person name="Castanera R."/>
            <person name="Culley D."/>
            <person name="Daum C."/>
            <person name="Ezra D."/>
            <person name="Gonzalez J."/>
            <person name="Henrissat B."/>
            <person name="Kuo A."/>
            <person name="Liang C."/>
            <person name="Lipzen A."/>
            <person name="Lutzoni F."/>
            <person name="Magnuson J."/>
            <person name="Mondo S."/>
            <person name="Nolan M."/>
            <person name="Ohm R."/>
            <person name="Pangilinan J."/>
            <person name="Park H.-J."/>
            <person name="Ramirez L."/>
            <person name="Alfaro M."/>
            <person name="Sun H."/>
            <person name="Tritt A."/>
            <person name="Yoshinaga Y."/>
            <person name="Zwiers L.-H."/>
            <person name="Turgeon B."/>
            <person name="Goodwin S."/>
            <person name="Spatafora J."/>
            <person name="Crous P."/>
            <person name="Grigoriev I."/>
        </authorList>
    </citation>
    <scope>NUCLEOTIDE SEQUENCE</scope>
    <source>
        <strain evidence="2">CBS 116435</strain>
    </source>
</reference>
<protein>
    <recommendedName>
        <fullName evidence="4">Secreted protein</fullName>
    </recommendedName>
</protein>
<feature type="signal peptide" evidence="1">
    <location>
        <begin position="1"/>
        <end position="22"/>
    </location>
</feature>
<accession>A0A9P4UUJ1</accession>
<evidence type="ECO:0000313" key="2">
    <source>
        <dbReference type="EMBL" id="KAF2725851.1"/>
    </source>
</evidence>
<evidence type="ECO:0008006" key="4">
    <source>
        <dbReference type="Google" id="ProtNLM"/>
    </source>
</evidence>
<name>A0A9P4UUJ1_9PEZI</name>
<evidence type="ECO:0000313" key="3">
    <source>
        <dbReference type="Proteomes" id="UP000799441"/>
    </source>
</evidence>
<sequence length="78" mass="8398">MQLATTWLLVVQLALEGYRGDALGVDGLCSSREASTCSGSSSDVGSLHGGPETWLSLPGRRRVRGWYGFRGQGLLMRL</sequence>
<gene>
    <name evidence="2" type="ORF">K431DRAFT_280576</name>
</gene>
<dbReference type="Proteomes" id="UP000799441">
    <property type="component" value="Unassembled WGS sequence"/>
</dbReference>
<feature type="non-terminal residue" evidence="2">
    <location>
        <position position="78"/>
    </location>
</feature>
<proteinExistence type="predicted"/>
<keyword evidence="3" id="KW-1185">Reference proteome</keyword>
<keyword evidence="1" id="KW-0732">Signal</keyword>
<organism evidence="2 3">
    <name type="scientific">Polychaeton citri CBS 116435</name>
    <dbReference type="NCBI Taxonomy" id="1314669"/>
    <lineage>
        <taxon>Eukaryota</taxon>
        <taxon>Fungi</taxon>
        <taxon>Dikarya</taxon>
        <taxon>Ascomycota</taxon>
        <taxon>Pezizomycotina</taxon>
        <taxon>Dothideomycetes</taxon>
        <taxon>Dothideomycetidae</taxon>
        <taxon>Capnodiales</taxon>
        <taxon>Capnodiaceae</taxon>
        <taxon>Polychaeton</taxon>
    </lineage>
</organism>
<feature type="chain" id="PRO_5040397753" description="Secreted protein" evidence="1">
    <location>
        <begin position="23"/>
        <end position="78"/>
    </location>
</feature>
<dbReference type="EMBL" id="MU003766">
    <property type="protein sequence ID" value="KAF2725851.1"/>
    <property type="molecule type" value="Genomic_DNA"/>
</dbReference>
<evidence type="ECO:0000256" key="1">
    <source>
        <dbReference type="SAM" id="SignalP"/>
    </source>
</evidence>